<evidence type="ECO:0000256" key="3">
    <source>
        <dbReference type="ARBA" id="ARBA00022723"/>
    </source>
</evidence>
<evidence type="ECO:0000259" key="7">
    <source>
        <dbReference type="PROSITE" id="PS51462"/>
    </source>
</evidence>
<dbReference type="RefSeq" id="WP_163182091.1">
    <property type="nucleotide sequence ID" value="NZ_JAAIWM010000017.1"/>
</dbReference>
<comment type="cofactor">
    <cofactor evidence="2">
        <name>Mg(2+)</name>
        <dbReference type="ChEBI" id="CHEBI:18420"/>
    </cofactor>
</comment>
<dbReference type="InterPro" id="IPR015797">
    <property type="entry name" value="NUDIX_hydrolase-like_dom_sf"/>
</dbReference>
<accession>A0A6M0QD45</accession>
<evidence type="ECO:0000256" key="4">
    <source>
        <dbReference type="ARBA" id="ARBA00022801"/>
    </source>
</evidence>
<evidence type="ECO:0000256" key="6">
    <source>
        <dbReference type="ARBA" id="ARBA00023211"/>
    </source>
</evidence>
<dbReference type="Proteomes" id="UP000481043">
    <property type="component" value="Unassembled WGS sequence"/>
</dbReference>
<evidence type="ECO:0000256" key="1">
    <source>
        <dbReference type="ARBA" id="ARBA00001936"/>
    </source>
</evidence>
<comment type="caution">
    <text evidence="8">The sequence shown here is derived from an EMBL/GenBank/DDBJ whole genome shotgun (WGS) entry which is preliminary data.</text>
</comment>
<evidence type="ECO:0000313" key="8">
    <source>
        <dbReference type="EMBL" id="NEY74226.1"/>
    </source>
</evidence>
<dbReference type="CDD" id="cd03426">
    <property type="entry name" value="NUDIX_CoAse_Nudt7"/>
    <property type="match status" value="1"/>
</dbReference>
<dbReference type="PANTHER" id="PTHR12992">
    <property type="entry name" value="NUDIX HYDROLASE"/>
    <property type="match status" value="1"/>
</dbReference>
<dbReference type="InterPro" id="IPR000086">
    <property type="entry name" value="NUDIX_hydrolase_dom"/>
</dbReference>
<keyword evidence="9" id="KW-1185">Reference proteome</keyword>
<evidence type="ECO:0000313" key="9">
    <source>
        <dbReference type="Proteomes" id="UP000481043"/>
    </source>
</evidence>
<dbReference type="GO" id="GO:0046872">
    <property type="term" value="F:metal ion binding"/>
    <property type="evidence" value="ECO:0007669"/>
    <property type="project" value="UniProtKB-KW"/>
</dbReference>
<feature type="domain" description="Nudix hydrolase" evidence="7">
    <location>
        <begin position="23"/>
        <end position="158"/>
    </location>
</feature>
<keyword evidence="5" id="KW-0460">Magnesium</keyword>
<dbReference type="PANTHER" id="PTHR12992:SF11">
    <property type="entry name" value="MITOCHONDRIAL COENZYME A DIPHOSPHATASE NUDT8"/>
    <property type="match status" value="1"/>
</dbReference>
<dbReference type="EMBL" id="JAAIWM010000017">
    <property type="protein sequence ID" value="NEY74226.1"/>
    <property type="molecule type" value="Genomic_DNA"/>
</dbReference>
<reference evidence="8 9" key="1">
    <citation type="submission" date="2020-02" db="EMBL/GenBank/DDBJ databases">
        <title>Bacillus aquiflavi sp. nov., isolated from yellow water of strong flavor Chinese baijiu in Yibin region of China.</title>
        <authorList>
            <person name="Xie J."/>
        </authorList>
    </citation>
    <scope>NUCLEOTIDE SEQUENCE [LARGE SCALE GENOMIC DNA]</scope>
    <source>
        <strain evidence="8 9">SA4</strain>
    </source>
</reference>
<dbReference type="InterPro" id="IPR045121">
    <property type="entry name" value="CoAse"/>
</dbReference>
<keyword evidence="6" id="KW-0464">Manganese</keyword>
<dbReference type="AlphaFoldDB" id="A0A6M0QD45"/>
<dbReference type="PROSITE" id="PS51462">
    <property type="entry name" value="NUDIX"/>
    <property type="match status" value="1"/>
</dbReference>
<comment type="cofactor">
    <cofactor evidence="1">
        <name>Mn(2+)</name>
        <dbReference type="ChEBI" id="CHEBI:29035"/>
    </cofactor>
</comment>
<dbReference type="GO" id="GO:0010945">
    <property type="term" value="F:coenzyme A diphosphatase activity"/>
    <property type="evidence" value="ECO:0007669"/>
    <property type="project" value="InterPro"/>
</dbReference>
<sequence length="208" mass="23997">MDSQTIKNKVNGHIPSVLGHEKLSKYAVLLPLIEIEEEVHVLFEIRSEQLRRQPGDICFPGGRIDYSDQTNMAAALRETREELGIHEEDIQEVFPLDYLISPFGMMIFSFVGFIQSLDSIKLNPAEVGEIFVVPLSFFLENEPEVYHVNFKVQPDESFPVNLIAGGENYDWKIRKQEEHFYNYENKVIWGLTAKILLHFVELLKKGTN</sequence>
<proteinExistence type="predicted"/>
<dbReference type="Gene3D" id="3.90.79.10">
    <property type="entry name" value="Nucleoside Triphosphate Pyrophosphohydrolase"/>
    <property type="match status" value="1"/>
</dbReference>
<dbReference type="SUPFAM" id="SSF55811">
    <property type="entry name" value="Nudix"/>
    <property type="match status" value="1"/>
</dbReference>
<evidence type="ECO:0000256" key="5">
    <source>
        <dbReference type="ARBA" id="ARBA00022842"/>
    </source>
</evidence>
<keyword evidence="4" id="KW-0378">Hydrolase</keyword>
<keyword evidence="3" id="KW-0479">Metal-binding</keyword>
<gene>
    <name evidence="8" type="ORF">G4D63_21260</name>
</gene>
<protein>
    <submittedName>
        <fullName evidence="8">CoA pyrophosphatase</fullName>
    </submittedName>
</protein>
<dbReference type="Pfam" id="PF00293">
    <property type="entry name" value="NUDIX"/>
    <property type="match status" value="1"/>
</dbReference>
<organism evidence="8 9">
    <name type="scientific">Bacillus mesophilus</name>
    <dbReference type="NCBI Taxonomy" id="1808955"/>
    <lineage>
        <taxon>Bacteria</taxon>
        <taxon>Bacillati</taxon>
        <taxon>Bacillota</taxon>
        <taxon>Bacilli</taxon>
        <taxon>Bacillales</taxon>
        <taxon>Bacillaceae</taxon>
        <taxon>Bacillus</taxon>
    </lineage>
</organism>
<evidence type="ECO:0000256" key="2">
    <source>
        <dbReference type="ARBA" id="ARBA00001946"/>
    </source>
</evidence>
<name>A0A6M0QD45_9BACI</name>